<dbReference type="AlphaFoldDB" id="A0A2P6SH40"/>
<evidence type="ECO:0000313" key="2">
    <source>
        <dbReference type="Proteomes" id="UP000238479"/>
    </source>
</evidence>
<reference evidence="1 2" key="1">
    <citation type="journal article" date="2018" name="Nat. Genet.">
        <title>The Rosa genome provides new insights in the design of modern roses.</title>
        <authorList>
            <person name="Bendahmane M."/>
        </authorList>
    </citation>
    <scope>NUCLEOTIDE SEQUENCE [LARGE SCALE GENOMIC DNA]</scope>
    <source>
        <strain evidence="2">cv. Old Blush</strain>
    </source>
</reference>
<evidence type="ECO:0000313" key="1">
    <source>
        <dbReference type="EMBL" id="PRQ58003.1"/>
    </source>
</evidence>
<dbReference type="Proteomes" id="UP000238479">
    <property type="component" value="Chromosome 1"/>
</dbReference>
<dbReference type="Gramene" id="PRQ58003">
    <property type="protein sequence ID" value="PRQ58003"/>
    <property type="gene ID" value="RchiOBHm_Chr1g0354491"/>
</dbReference>
<protein>
    <submittedName>
        <fullName evidence="1">Uncharacterized protein</fullName>
    </submittedName>
</protein>
<gene>
    <name evidence="1" type="ORF">RchiOBHm_Chr1g0354491</name>
</gene>
<comment type="caution">
    <text evidence="1">The sequence shown here is derived from an EMBL/GenBank/DDBJ whole genome shotgun (WGS) entry which is preliminary data.</text>
</comment>
<accession>A0A2P6SH40</accession>
<dbReference type="EMBL" id="PDCK01000039">
    <property type="protein sequence ID" value="PRQ58003.1"/>
    <property type="molecule type" value="Genomic_DNA"/>
</dbReference>
<proteinExistence type="predicted"/>
<name>A0A2P6SH40_ROSCH</name>
<keyword evidence="2" id="KW-1185">Reference proteome</keyword>
<organism evidence="1 2">
    <name type="scientific">Rosa chinensis</name>
    <name type="common">China rose</name>
    <dbReference type="NCBI Taxonomy" id="74649"/>
    <lineage>
        <taxon>Eukaryota</taxon>
        <taxon>Viridiplantae</taxon>
        <taxon>Streptophyta</taxon>
        <taxon>Embryophyta</taxon>
        <taxon>Tracheophyta</taxon>
        <taxon>Spermatophyta</taxon>
        <taxon>Magnoliopsida</taxon>
        <taxon>eudicotyledons</taxon>
        <taxon>Gunneridae</taxon>
        <taxon>Pentapetalae</taxon>
        <taxon>rosids</taxon>
        <taxon>fabids</taxon>
        <taxon>Rosales</taxon>
        <taxon>Rosaceae</taxon>
        <taxon>Rosoideae</taxon>
        <taxon>Rosoideae incertae sedis</taxon>
        <taxon>Rosa</taxon>
    </lineage>
</organism>
<sequence length="78" mass="9164">MSTMTRLLSNSNYDYNVATYSNFCKVMNYLELLKSLYETYQYTKILMCMARHAIMIFNVLSYTKLNVSISLYCLAITQ</sequence>